<keyword evidence="8" id="KW-0067">ATP-binding</keyword>
<dbReference type="GO" id="GO:0030295">
    <property type="term" value="F:protein kinase activator activity"/>
    <property type="evidence" value="ECO:0007669"/>
    <property type="project" value="TreeGrafter"/>
</dbReference>
<sequence>MALKSITQRWFLNSFGVIFVILAAVVAVSGVSIHNYYYSAVKEVLNNQASTVDGMMIRYSENTVTSNFYTEIRSYVESFPDKNMIELMAIDLNGNVVLTSSGFSYSSRNLPDYTMAINSPRGEGYYVGELDGSGDKVMAVTRMVTPVNSEFSAMRFVVSMEKVDQAIRNLVLMIGAVALAVLALVLVSGLFFLKSIVKPVREIGIAARQIASGDFKSRINSPSDDEIGALCTTINFMADELENTEKMKNEFISSVSHELRTPLTAIRGWAETLLDTDNYDAATLKKGMRVISAETERLSGMVEELLDFSRIQNGRFSLVFQKLDLLAELGEAVLMYTEKAKREGIQILYSEPDMLPIIYGDKNRLRQVFINVIDNAVKYSDPGGTVRIEAFARDGDIFISVADAGCGIAPEDLPKIKTKFYKANHTRRGSGIGLAVADEIIQMHKGSIDIESTLGVGTTVLIRLPVSGPEDAPEQPAILERKVENEQKL</sequence>
<comment type="subcellular location">
    <subcellularLocation>
        <location evidence="2">Membrane</location>
    </subcellularLocation>
</comment>
<evidence type="ECO:0000256" key="10">
    <source>
        <dbReference type="ARBA" id="ARBA00023136"/>
    </source>
</evidence>
<dbReference type="EMBL" id="DVJP01000066">
    <property type="protein sequence ID" value="HIS77080.1"/>
    <property type="molecule type" value="Genomic_DNA"/>
</dbReference>
<evidence type="ECO:0000256" key="11">
    <source>
        <dbReference type="SAM" id="MobiDB-lite"/>
    </source>
</evidence>
<dbReference type="SMART" id="SM00304">
    <property type="entry name" value="HAMP"/>
    <property type="match status" value="1"/>
</dbReference>
<dbReference type="GO" id="GO:0007234">
    <property type="term" value="P:osmosensory signaling via phosphorelay pathway"/>
    <property type="evidence" value="ECO:0007669"/>
    <property type="project" value="TreeGrafter"/>
</dbReference>
<proteinExistence type="predicted"/>
<dbReference type="InterPro" id="IPR003594">
    <property type="entry name" value="HATPase_dom"/>
</dbReference>
<name>A0A9D1FPQ0_9FIRM</name>
<dbReference type="Pfam" id="PF00672">
    <property type="entry name" value="HAMP"/>
    <property type="match status" value="1"/>
</dbReference>
<dbReference type="PRINTS" id="PR00344">
    <property type="entry name" value="BCTRLSENSOR"/>
</dbReference>
<protein>
    <recommendedName>
        <fullName evidence="3">histidine kinase</fullName>
        <ecNumber evidence="3">2.7.13.3</ecNumber>
    </recommendedName>
</protein>
<dbReference type="InterPro" id="IPR036890">
    <property type="entry name" value="HATPase_C_sf"/>
</dbReference>
<dbReference type="SUPFAM" id="SSF47384">
    <property type="entry name" value="Homodimeric domain of signal transducing histidine kinase"/>
    <property type="match status" value="1"/>
</dbReference>
<dbReference type="AlphaFoldDB" id="A0A9D1FPQ0"/>
<keyword evidence="12" id="KW-1133">Transmembrane helix</keyword>
<dbReference type="GO" id="GO:0016020">
    <property type="term" value="C:membrane"/>
    <property type="evidence" value="ECO:0007669"/>
    <property type="project" value="UniProtKB-SubCell"/>
</dbReference>
<evidence type="ECO:0000313" key="15">
    <source>
        <dbReference type="EMBL" id="HIS77080.1"/>
    </source>
</evidence>
<evidence type="ECO:0000256" key="1">
    <source>
        <dbReference type="ARBA" id="ARBA00000085"/>
    </source>
</evidence>
<evidence type="ECO:0000313" key="16">
    <source>
        <dbReference type="Proteomes" id="UP000824002"/>
    </source>
</evidence>
<dbReference type="CDD" id="cd06225">
    <property type="entry name" value="HAMP"/>
    <property type="match status" value="1"/>
</dbReference>
<keyword evidence="10 12" id="KW-0472">Membrane</keyword>
<dbReference type="InterPro" id="IPR050351">
    <property type="entry name" value="BphY/WalK/GraS-like"/>
</dbReference>
<dbReference type="EC" id="2.7.13.3" evidence="3"/>
<dbReference type="FunFam" id="1.10.287.130:FF:000001">
    <property type="entry name" value="Two-component sensor histidine kinase"/>
    <property type="match status" value="1"/>
</dbReference>
<dbReference type="PROSITE" id="PS50885">
    <property type="entry name" value="HAMP"/>
    <property type="match status" value="1"/>
</dbReference>
<dbReference type="InterPro" id="IPR005467">
    <property type="entry name" value="His_kinase_dom"/>
</dbReference>
<evidence type="ECO:0000256" key="6">
    <source>
        <dbReference type="ARBA" id="ARBA00022741"/>
    </source>
</evidence>
<evidence type="ECO:0000256" key="2">
    <source>
        <dbReference type="ARBA" id="ARBA00004370"/>
    </source>
</evidence>
<feature type="domain" description="Histidine kinase" evidence="13">
    <location>
        <begin position="254"/>
        <end position="468"/>
    </location>
</feature>
<dbReference type="Gene3D" id="3.30.565.10">
    <property type="entry name" value="Histidine kinase-like ATPase, C-terminal domain"/>
    <property type="match status" value="1"/>
</dbReference>
<dbReference type="PANTHER" id="PTHR42878:SF7">
    <property type="entry name" value="SENSOR HISTIDINE KINASE GLRK"/>
    <property type="match status" value="1"/>
</dbReference>
<feature type="transmembrane region" description="Helical" evidence="12">
    <location>
        <begin position="170"/>
        <end position="193"/>
    </location>
</feature>
<evidence type="ECO:0000256" key="4">
    <source>
        <dbReference type="ARBA" id="ARBA00022553"/>
    </source>
</evidence>
<gene>
    <name evidence="15" type="ORF">IAB51_09805</name>
</gene>
<dbReference type="Pfam" id="PF00512">
    <property type="entry name" value="HisKA"/>
    <property type="match status" value="1"/>
</dbReference>
<keyword evidence="9" id="KW-0902">Two-component regulatory system</keyword>
<evidence type="ECO:0000256" key="12">
    <source>
        <dbReference type="SAM" id="Phobius"/>
    </source>
</evidence>
<evidence type="ECO:0000256" key="3">
    <source>
        <dbReference type="ARBA" id="ARBA00012438"/>
    </source>
</evidence>
<feature type="transmembrane region" description="Helical" evidence="12">
    <location>
        <begin position="12"/>
        <end position="37"/>
    </location>
</feature>
<keyword evidence="12" id="KW-0812">Transmembrane</keyword>
<dbReference type="Proteomes" id="UP000824002">
    <property type="component" value="Unassembled WGS sequence"/>
</dbReference>
<accession>A0A9D1FPQ0</accession>
<dbReference type="SMART" id="SM00387">
    <property type="entry name" value="HATPase_c"/>
    <property type="match status" value="1"/>
</dbReference>
<keyword evidence="6" id="KW-0547">Nucleotide-binding</keyword>
<dbReference type="InterPro" id="IPR036097">
    <property type="entry name" value="HisK_dim/P_sf"/>
</dbReference>
<feature type="domain" description="HAMP" evidence="14">
    <location>
        <begin position="194"/>
        <end position="246"/>
    </location>
</feature>
<dbReference type="GO" id="GO:0000156">
    <property type="term" value="F:phosphorelay response regulator activity"/>
    <property type="evidence" value="ECO:0007669"/>
    <property type="project" value="TreeGrafter"/>
</dbReference>
<dbReference type="InterPro" id="IPR003660">
    <property type="entry name" value="HAMP_dom"/>
</dbReference>
<comment type="catalytic activity">
    <reaction evidence="1">
        <text>ATP + protein L-histidine = ADP + protein N-phospho-L-histidine.</text>
        <dbReference type="EC" id="2.7.13.3"/>
    </reaction>
</comment>
<keyword evidence="5" id="KW-0808">Transferase</keyword>
<evidence type="ECO:0000259" key="13">
    <source>
        <dbReference type="PROSITE" id="PS50109"/>
    </source>
</evidence>
<dbReference type="SMART" id="SM00388">
    <property type="entry name" value="HisKA"/>
    <property type="match status" value="1"/>
</dbReference>
<keyword evidence="4" id="KW-0597">Phosphoprotein</keyword>
<dbReference type="Pfam" id="PF02518">
    <property type="entry name" value="HATPase_c"/>
    <property type="match status" value="1"/>
</dbReference>
<dbReference type="Gene3D" id="1.10.287.130">
    <property type="match status" value="1"/>
</dbReference>
<dbReference type="GO" id="GO:0000155">
    <property type="term" value="F:phosphorelay sensor kinase activity"/>
    <property type="evidence" value="ECO:0007669"/>
    <property type="project" value="InterPro"/>
</dbReference>
<reference evidence="15" key="1">
    <citation type="submission" date="2020-10" db="EMBL/GenBank/DDBJ databases">
        <authorList>
            <person name="Gilroy R."/>
        </authorList>
    </citation>
    <scope>NUCLEOTIDE SEQUENCE</scope>
    <source>
        <strain evidence="15">CHK199-13235</strain>
    </source>
</reference>
<dbReference type="PROSITE" id="PS50109">
    <property type="entry name" value="HIS_KIN"/>
    <property type="match status" value="1"/>
</dbReference>
<organism evidence="15 16">
    <name type="scientific">Candidatus Merdivicinus excrementipullorum</name>
    <dbReference type="NCBI Taxonomy" id="2840867"/>
    <lineage>
        <taxon>Bacteria</taxon>
        <taxon>Bacillati</taxon>
        <taxon>Bacillota</taxon>
        <taxon>Clostridia</taxon>
        <taxon>Eubacteriales</taxon>
        <taxon>Oscillospiraceae</taxon>
        <taxon>Oscillospiraceae incertae sedis</taxon>
        <taxon>Candidatus Merdivicinus</taxon>
    </lineage>
</organism>
<evidence type="ECO:0000256" key="7">
    <source>
        <dbReference type="ARBA" id="ARBA00022777"/>
    </source>
</evidence>
<feature type="region of interest" description="Disordered" evidence="11">
    <location>
        <begin position="468"/>
        <end position="489"/>
    </location>
</feature>
<evidence type="ECO:0000256" key="8">
    <source>
        <dbReference type="ARBA" id="ARBA00022840"/>
    </source>
</evidence>
<dbReference type="InterPro" id="IPR004358">
    <property type="entry name" value="Sig_transdc_His_kin-like_C"/>
</dbReference>
<evidence type="ECO:0000259" key="14">
    <source>
        <dbReference type="PROSITE" id="PS50885"/>
    </source>
</evidence>
<dbReference type="InterPro" id="IPR003661">
    <property type="entry name" value="HisK_dim/P_dom"/>
</dbReference>
<reference evidence="15" key="2">
    <citation type="journal article" date="2021" name="PeerJ">
        <title>Extensive microbial diversity within the chicken gut microbiome revealed by metagenomics and culture.</title>
        <authorList>
            <person name="Gilroy R."/>
            <person name="Ravi A."/>
            <person name="Getino M."/>
            <person name="Pursley I."/>
            <person name="Horton D.L."/>
            <person name="Alikhan N.F."/>
            <person name="Baker D."/>
            <person name="Gharbi K."/>
            <person name="Hall N."/>
            <person name="Watson M."/>
            <person name="Adriaenssens E.M."/>
            <person name="Foster-Nyarko E."/>
            <person name="Jarju S."/>
            <person name="Secka A."/>
            <person name="Antonio M."/>
            <person name="Oren A."/>
            <person name="Chaudhuri R.R."/>
            <person name="La Ragione R."/>
            <person name="Hildebrand F."/>
            <person name="Pallen M.J."/>
        </authorList>
    </citation>
    <scope>NUCLEOTIDE SEQUENCE</scope>
    <source>
        <strain evidence="15">CHK199-13235</strain>
    </source>
</reference>
<evidence type="ECO:0000256" key="9">
    <source>
        <dbReference type="ARBA" id="ARBA00023012"/>
    </source>
</evidence>
<dbReference type="SUPFAM" id="SSF55874">
    <property type="entry name" value="ATPase domain of HSP90 chaperone/DNA topoisomerase II/histidine kinase"/>
    <property type="match status" value="1"/>
</dbReference>
<comment type="caution">
    <text evidence="15">The sequence shown here is derived from an EMBL/GenBank/DDBJ whole genome shotgun (WGS) entry which is preliminary data.</text>
</comment>
<dbReference type="PANTHER" id="PTHR42878">
    <property type="entry name" value="TWO-COMPONENT HISTIDINE KINASE"/>
    <property type="match status" value="1"/>
</dbReference>
<evidence type="ECO:0000256" key="5">
    <source>
        <dbReference type="ARBA" id="ARBA00022679"/>
    </source>
</evidence>
<dbReference type="SUPFAM" id="SSF158472">
    <property type="entry name" value="HAMP domain-like"/>
    <property type="match status" value="1"/>
</dbReference>
<dbReference type="Gene3D" id="6.10.340.10">
    <property type="match status" value="1"/>
</dbReference>
<dbReference type="CDD" id="cd00082">
    <property type="entry name" value="HisKA"/>
    <property type="match status" value="1"/>
</dbReference>
<keyword evidence="7 15" id="KW-0418">Kinase</keyword>
<feature type="compositionally biased region" description="Basic and acidic residues" evidence="11">
    <location>
        <begin position="479"/>
        <end position="489"/>
    </location>
</feature>
<dbReference type="FunFam" id="3.30.565.10:FF:000006">
    <property type="entry name" value="Sensor histidine kinase WalK"/>
    <property type="match status" value="1"/>
</dbReference>